<proteinExistence type="predicted"/>
<dbReference type="InterPro" id="IPR004302">
    <property type="entry name" value="Cellulose/chitin-bd_N"/>
</dbReference>
<keyword evidence="1 2" id="KW-0732">Signal</keyword>
<protein>
    <submittedName>
        <fullName evidence="4">Chitinase</fullName>
        <ecNumber evidence="4">3.2.1.14</ecNumber>
    </submittedName>
</protein>
<dbReference type="InterPro" id="IPR051024">
    <property type="entry name" value="GlcNAc_Chitin_IntDeg"/>
</dbReference>
<dbReference type="GO" id="GO:0008843">
    <property type="term" value="F:endochitinase activity"/>
    <property type="evidence" value="ECO:0007669"/>
    <property type="project" value="UniProtKB-EC"/>
</dbReference>
<dbReference type="PANTHER" id="PTHR34823:SF1">
    <property type="entry name" value="CHITIN-BINDING TYPE-4 DOMAIN-CONTAINING PROTEIN"/>
    <property type="match status" value="1"/>
</dbReference>
<sequence>MNKTSRTLLSLDLLSAAMFGVSQQANAHGYVESPASRAYQCKLQLNTQCGRCVQYEPQSVEGLKASHRPARLTAHRQRRQVHLLRTGSANADALEQAQPENPNSFTWKLTARHSTTSWRYFITKPNWDASQPLTRASFDLTPFCQFNDGGGIPAAQVTHQCNIPADRAVRSDPLPCGDIGRQRPTANAFYQAIDVNLSKYSVKCRRSLRVQPGAEPFFFAGAAIATY</sequence>
<accession>Q59930</accession>
<feature type="chain" id="PRO_5004252394" evidence="2">
    <location>
        <begin position="28"/>
        <end position="227"/>
    </location>
</feature>
<evidence type="ECO:0000256" key="2">
    <source>
        <dbReference type="SAM" id="SignalP"/>
    </source>
</evidence>
<dbReference type="EMBL" id="L38484">
    <property type="protein sequence ID" value="AAC37123.1"/>
    <property type="molecule type" value="Genomic_DNA"/>
</dbReference>
<evidence type="ECO:0000313" key="4">
    <source>
        <dbReference type="EMBL" id="AAC37123.1"/>
    </source>
</evidence>
<dbReference type="SMR" id="Q59930"/>
<dbReference type="AlphaFoldDB" id="Q59930"/>
<keyword evidence="4" id="KW-0326">Glycosidase</keyword>
<dbReference type="PANTHER" id="PTHR34823">
    <property type="entry name" value="GLCNAC-BINDING PROTEIN A"/>
    <property type="match status" value="1"/>
</dbReference>
<reference evidence="4" key="1">
    <citation type="journal article" date="1997" name="FEMS Microbiol. Lett.">
        <title>Isolation and characterization of the 54-kDa and 22-kDa chitinase genes of Serratia marcescens KCTC2172.</title>
        <authorList>
            <person name="Gal S.W."/>
            <person name="Choi J.Y."/>
            <person name="Kim C.Y."/>
            <person name="Cheong Y.H."/>
            <person name="Choi Y.J."/>
            <person name="Bahk J.D."/>
            <person name="Lee S.Y."/>
            <person name="Cho M.J."/>
        </authorList>
    </citation>
    <scope>NUCLEOTIDE SEQUENCE</scope>
</reference>
<keyword evidence="4" id="KW-0378">Hydrolase</keyword>
<organism evidence="4">
    <name type="scientific">Serratia marcescens</name>
    <dbReference type="NCBI Taxonomy" id="615"/>
    <lineage>
        <taxon>Bacteria</taxon>
        <taxon>Pseudomonadati</taxon>
        <taxon>Pseudomonadota</taxon>
        <taxon>Gammaproteobacteria</taxon>
        <taxon>Enterobacterales</taxon>
        <taxon>Yersiniaceae</taxon>
        <taxon>Serratia</taxon>
    </lineage>
</organism>
<feature type="signal peptide" evidence="2">
    <location>
        <begin position="1"/>
        <end position="27"/>
    </location>
</feature>
<dbReference type="CAZy" id="AA10">
    <property type="family name" value="Auxiliary Activities 10"/>
</dbReference>
<dbReference type="Gene3D" id="2.70.50.50">
    <property type="entry name" value="chitin-binding protein cbp21"/>
    <property type="match status" value="1"/>
</dbReference>
<dbReference type="InterPro" id="IPR014756">
    <property type="entry name" value="Ig_E-set"/>
</dbReference>
<dbReference type="Pfam" id="PF03067">
    <property type="entry name" value="LPMO_10"/>
    <property type="match status" value="1"/>
</dbReference>
<evidence type="ECO:0000259" key="3">
    <source>
        <dbReference type="Pfam" id="PF03067"/>
    </source>
</evidence>
<feature type="domain" description="Chitin-binding type-4" evidence="3">
    <location>
        <begin position="28"/>
        <end position="195"/>
    </location>
</feature>
<name>Q59930_SERMA</name>
<dbReference type="SUPFAM" id="SSF81296">
    <property type="entry name" value="E set domains"/>
    <property type="match status" value="1"/>
</dbReference>
<evidence type="ECO:0000256" key="1">
    <source>
        <dbReference type="ARBA" id="ARBA00022729"/>
    </source>
</evidence>
<dbReference type="EC" id="3.2.1.14" evidence="4"/>
<dbReference type="CDD" id="cd21177">
    <property type="entry name" value="LPMO_AA10"/>
    <property type="match status" value="1"/>
</dbReference>